<sequence length="364" mass="40694">MPNRRPTPSSNREGFANQQQQHINPQFPQQSSAAIVTQNSQSYRRPPQQSENQAFDEEYYDPRMVSEGKTEQDMLNNHYYLWTFDQHRPIFSSSLLPPNLSLDLPGEEASEWCWRQTGETGRDTATEPGWKDTTHILLEHSCPFRFAIRLSGTGDAVSIESVEVVAEPQLNPLFSKIGESLNHQRKSLNDILDHIPSTRSLLLDALAVHEVLRAQVSVLVCCPNPVQSDLVRFVPRVPRALCPPRQPQLVCALLPNATALFHFAASVSNLTSGEICFSGDLIHRLVALEIQAQAEQRQCVVSEHNLGTMLVIALILSNKTNADRPLPIAWWAAAFRVPVATLVSSEAHLLSLLRWHVAPHTECG</sequence>
<accession>A0ABQ9WWV6</accession>
<evidence type="ECO:0000256" key="1">
    <source>
        <dbReference type="SAM" id="MobiDB-lite"/>
    </source>
</evidence>
<feature type="compositionally biased region" description="Polar residues" evidence="1">
    <location>
        <begin position="1"/>
        <end position="12"/>
    </location>
</feature>
<dbReference type="Proteomes" id="UP001281761">
    <property type="component" value="Unassembled WGS sequence"/>
</dbReference>
<dbReference type="EMBL" id="JARBJD010000320">
    <property type="protein sequence ID" value="KAK2943979.1"/>
    <property type="molecule type" value="Genomic_DNA"/>
</dbReference>
<feature type="compositionally biased region" description="Polar residues" evidence="1">
    <location>
        <begin position="31"/>
        <end position="53"/>
    </location>
</feature>
<proteinExistence type="predicted"/>
<evidence type="ECO:0000313" key="3">
    <source>
        <dbReference type="Proteomes" id="UP001281761"/>
    </source>
</evidence>
<feature type="compositionally biased region" description="Low complexity" evidence="1">
    <location>
        <begin position="17"/>
        <end position="30"/>
    </location>
</feature>
<evidence type="ECO:0000313" key="2">
    <source>
        <dbReference type="EMBL" id="KAK2943979.1"/>
    </source>
</evidence>
<name>A0ABQ9WWV6_9EUKA</name>
<comment type="caution">
    <text evidence="2">The sequence shown here is derived from an EMBL/GenBank/DDBJ whole genome shotgun (WGS) entry which is preliminary data.</text>
</comment>
<feature type="region of interest" description="Disordered" evidence="1">
    <location>
        <begin position="1"/>
        <end position="60"/>
    </location>
</feature>
<dbReference type="Gene3D" id="1.10.472.10">
    <property type="entry name" value="Cyclin-like"/>
    <property type="match status" value="1"/>
</dbReference>
<organism evidence="2 3">
    <name type="scientific">Blattamonas nauphoetae</name>
    <dbReference type="NCBI Taxonomy" id="2049346"/>
    <lineage>
        <taxon>Eukaryota</taxon>
        <taxon>Metamonada</taxon>
        <taxon>Preaxostyla</taxon>
        <taxon>Oxymonadida</taxon>
        <taxon>Blattamonas</taxon>
    </lineage>
</organism>
<reference evidence="2 3" key="1">
    <citation type="journal article" date="2022" name="bioRxiv">
        <title>Genomics of Preaxostyla Flagellates Illuminates Evolutionary Transitions and the Path Towards Mitochondrial Loss.</title>
        <authorList>
            <person name="Novak L.V.F."/>
            <person name="Treitli S.C."/>
            <person name="Pyrih J."/>
            <person name="Halakuc P."/>
            <person name="Pipaliya S.V."/>
            <person name="Vacek V."/>
            <person name="Brzon O."/>
            <person name="Soukal P."/>
            <person name="Eme L."/>
            <person name="Dacks J.B."/>
            <person name="Karnkowska A."/>
            <person name="Elias M."/>
            <person name="Hampl V."/>
        </authorList>
    </citation>
    <scope>NUCLEOTIDE SEQUENCE [LARGE SCALE GENOMIC DNA]</scope>
    <source>
        <strain evidence="2">NAU3</strain>
        <tissue evidence="2">Gut</tissue>
    </source>
</reference>
<protein>
    <submittedName>
        <fullName evidence="2">Uncharacterized protein</fullName>
    </submittedName>
</protein>
<gene>
    <name evidence="2" type="ORF">BLNAU_21125</name>
</gene>
<keyword evidence="3" id="KW-1185">Reference proteome</keyword>